<proteinExistence type="inferred from homology"/>
<comment type="cofactor">
    <cofactor evidence="1">
        <name>FAD</name>
        <dbReference type="ChEBI" id="CHEBI:57692"/>
    </cofactor>
</comment>
<evidence type="ECO:0000256" key="5">
    <source>
        <dbReference type="ARBA" id="ARBA00023002"/>
    </source>
</evidence>
<dbReference type="Pfam" id="PF01565">
    <property type="entry name" value="FAD_binding_4"/>
    <property type="match status" value="1"/>
</dbReference>
<keyword evidence="4" id="KW-0274">FAD</keyword>
<dbReference type="GO" id="GO:0071949">
    <property type="term" value="F:FAD binding"/>
    <property type="evidence" value="ECO:0007669"/>
    <property type="project" value="InterPro"/>
</dbReference>
<dbReference type="RefSeq" id="WP_034624394.1">
    <property type="nucleotide sequence ID" value="NZ_AXNT01000002.1"/>
</dbReference>
<keyword evidence="5" id="KW-0560">Oxidoreductase</keyword>
<feature type="domain" description="FAD-binding PCMH-type" evidence="6">
    <location>
        <begin position="34"/>
        <end position="204"/>
    </location>
</feature>
<dbReference type="EMBL" id="AXNT01000002">
    <property type="protein sequence ID" value="KGM03873.1"/>
    <property type="molecule type" value="Genomic_DNA"/>
</dbReference>
<evidence type="ECO:0000256" key="3">
    <source>
        <dbReference type="ARBA" id="ARBA00022630"/>
    </source>
</evidence>
<gene>
    <name evidence="7" type="ORF">Q760_07725</name>
</gene>
<dbReference type="InterPro" id="IPR016169">
    <property type="entry name" value="FAD-bd_PCMH_sub2"/>
</dbReference>
<dbReference type="InterPro" id="IPR006094">
    <property type="entry name" value="Oxid_FAD_bind_N"/>
</dbReference>
<accession>A0A0A0BCG1</accession>
<name>A0A0A0BCG1_9CELL</name>
<evidence type="ECO:0000259" key="6">
    <source>
        <dbReference type="PROSITE" id="PS51387"/>
    </source>
</evidence>
<keyword evidence="8" id="KW-1185">Reference proteome</keyword>
<evidence type="ECO:0000256" key="4">
    <source>
        <dbReference type="ARBA" id="ARBA00022827"/>
    </source>
</evidence>
<dbReference type="STRING" id="1408250.Q760_07725"/>
<dbReference type="SUPFAM" id="SSF56176">
    <property type="entry name" value="FAD-binding/transporter-associated domain-like"/>
    <property type="match status" value="1"/>
</dbReference>
<dbReference type="InterPro" id="IPR006093">
    <property type="entry name" value="Oxy_OxRdtase_FAD_BS"/>
</dbReference>
<evidence type="ECO:0000256" key="2">
    <source>
        <dbReference type="ARBA" id="ARBA00005466"/>
    </source>
</evidence>
<dbReference type="Gene3D" id="3.40.462.20">
    <property type="match status" value="1"/>
</dbReference>
<dbReference type="GO" id="GO:0016491">
    <property type="term" value="F:oxidoreductase activity"/>
    <property type="evidence" value="ECO:0007669"/>
    <property type="project" value="UniProtKB-KW"/>
</dbReference>
<keyword evidence="3" id="KW-0285">Flavoprotein</keyword>
<dbReference type="Gene3D" id="3.30.465.10">
    <property type="match status" value="1"/>
</dbReference>
<dbReference type="Pfam" id="PF08031">
    <property type="entry name" value="BBE"/>
    <property type="match status" value="1"/>
</dbReference>
<dbReference type="InterPro" id="IPR016167">
    <property type="entry name" value="FAD-bd_PCMH_sub1"/>
</dbReference>
<dbReference type="PANTHER" id="PTHR42973">
    <property type="entry name" value="BINDING OXIDOREDUCTASE, PUTATIVE (AFU_ORTHOLOGUE AFUA_1G17690)-RELATED"/>
    <property type="match status" value="1"/>
</dbReference>
<organism evidence="7 8">
    <name type="scientific">Cellulomonas cellasea DSM 20118</name>
    <dbReference type="NCBI Taxonomy" id="1408250"/>
    <lineage>
        <taxon>Bacteria</taxon>
        <taxon>Bacillati</taxon>
        <taxon>Actinomycetota</taxon>
        <taxon>Actinomycetes</taxon>
        <taxon>Micrococcales</taxon>
        <taxon>Cellulomonadaceae</taxon>
        <taxon>Cellulomonas</taxon>
    </lineage>
</organism>
<reference evidence="7 8" key="1">
    <citation type="submission" date="2013-10" db="EMBL/GenBank/DDBJ databases">
        <authorList>
            <person name="Wang G."/>
            <person name="Zhuang W."/>
        </authorList>
    </citation>
    <scope>NUCLEOTIDE SEQUENCE [LARGE SCALE GENOMIC DNA]</scope>
    <source>
        <strain evidence="7 8">DSM 20118</strain>
    </source>
</reference>
<dbReference type="Proteomes" id="UP000029833">
    <property type="component" value="Unassembled WGS sequence"/>
</dbReference>
<dbReference type="PROSITE" id="PS00862">
    <property type="entry name" value="OX2_COVAL_FAD"/>
    <property type="match status" value="1"/>
</dbReference>
<dbReference type="InterPro" id="IPR036318">
    <property type="entry name" value="FAD-bd_PCMH-like_sf"/>
</dbReference>
<dbReference type="Gene3D" id="3.30.43.10">
    <property type="entry name" value="Uridine Diphospho-n-acetylenolpyruvylglucosamine Reductase, domain 2"/>
    <property type="match status" value="1"/>
</dbReference>
<dbReference type="AlphaFoldDB" id="A0A0A0BCG1"/>
<sequence length="456" mass="47518">MTTTAGLPATFDGDVLVPGSPGYDAARTVWNGAVDRRPAYVVRCAGSDDVRTAVRVARELGLPLGVRGGGHSAAGWAVPDGGLMIDLTPLRGVRVDPGARTAHVGGGALLGSLDAAAQEHGLATTAGIVSHTGIGGLALGGGVGWLARQVGLTCDNALGYEVVTAEGELVRATPDEHPDLFWALRGGGGNFGVVTRFDLALHDTGTQALTAEVDLDPARGLDALRAWLTRAHDAPRRATLYAEVRAGGPLTLALVWVGPPDEAAPLVAELDGLAGLGGRDGLSGLDAAPARRVTPLSYLDLQRRSDVGAAHGYRRYAKSHYVRELPDPALEAFLAHTEADVGAASLVAYGGAIANVDPAATSFAHRDVRFEYGVGARWEDPADDERHSATCRRLAATIEPWSVGVYVNALGAEGTAGVRRAYGATTYARLGRVKAAWDPENVFRLNQNIPPLVRTP</sequence>
<evidence type="ECO:0000313" key="7">
    <source>
        <dbReference type="EMBL" id="KGM03873.1"/>
    </source>
</evidence>
<comment type="caution">
    <text evidence="7">The sequence shown here is derived from an EMBL/GenBank/DDBJ whole genome shotgun (WGS) entry which is preliminary data.</text>
</comment>
<comment type="similarity">
    <text evidence="2">Belongs to the oxygen-dependent FAD-linked oxidoreductase family.</text>
</comment>
<protein>
    <submittedName>
        <fullName evidence="7">FAD-linked oxidase</fullName>
    </submittedName>
</protein>
<dbReference type="PROSITE" id="PS51387">
    <property type="entry name" value="FAD_PCMH"/>
    <property type="match status" value="1"/>
</dbReference>
<evidence type="ECO:0000313" key="8">
    <source>
        <dbReference type="Proteomes" id="UP000029833"/>
    </source>
</evidence>
<dbReference type="InterPro" id="IPR016166">
    <property type="entry name" value="FAD-bd_PCMH"/>
</dbReference>
<dbReference type="PANTHER" id="PTHR42973:SF39">
    <property type="entry name" value="FAD-BINDING PCMH-TYPE DOMAIN-CONTAINING PROTEIN"/>
    <property type="match status" value="1"/>
</dbReference>
<dbReference type="OrthoDB" id="9775082at2"/>
<evidence type="ECO:0000256" key="1">
    <source>
        <dbReference type="ARBA" id="ARBA00001974"/>
    </source>
</evidence>
<dbReference type="InterPro" id="IPR012951">
    <property type="entry name" value="BBE"/>
</dbReference>
<dbReference type="InterPro" id="IPR050416">
    <property type="entry name" value="FAD-linked_Oxidoreductase"/>
</dbReference>